<dbReference type="EMBL" id="DS113190">
    <property type="protein sequence ID" value="EAY21431.1"/>
    <property type="molecule type" value="Genomic_DNA"/>
</dbReference>
<dbReference type="Pfam" id="PF12796">
    <property type="entry name" value="Ank_2"/>
    <property type="match status" value="3"/>
</dbReference>
<dbReference type="PROSITE" id="PS50088">
    <property type="entry name" value="ANK_REPEAT"/>
    <property type="match status" value="5"/>
</dbReference>
<evidence type="ECO:0000313" key="4">
    <source>
        <dbReference type="EMBL" id="EAY21431.1"/>
    </source>
</evidence>
<dbReference type="OrthoDB" id="7464126at2759"/>
<dbReference type="STRING" id="5722.A2DDQ5"/>
<dbReference type="Gene3D" id="1.25.40.20">
    <property type="entry name" value="Ankyrin repeat-containing domain"/>
    <property type="match status" value="2"/>
</dbReference>
<dbReference type="SMR" id="A2DDQ5"/>
<proteinExistence type="predicted"/>
<dbReference type="AlphaFoldDB" id="A2DDQ5"/>
<dbReference type="KEGG" id="tva:5466980"/>
<feature type="repeat" description="ANK" evidence="3">
    <location>
        <begin position="397"/>
        <end position="419"/>
    </location>
</feature>
<dbReference type="PROSITE" id="PS50297">
    <property type="entry name" value="ANK_REP_REGION"/>
    <property type="match status" value="5"/>
</dbReference>
<dbReference type="VEuPathDB" id="TrichDB:TVAG_198700"/>
<evidence type="ECO:0000256" key="1">
    <source>
        <dbReference type="ARBA" id="ARBA00022737"/>
    </source>
</evidence>
<accession>A2DDQ5</accession>
<dbReference type="InParanoid" id="A2DDQ5"/>
<feature type="repeat" description="ANK" evidence="3">
    <location>
        <begin position="363"/>
        <end position="396"/>
    </location>
</feature>
<gene>
    <name evidence="4" type="ORF">TVAG_198700</name>
</gene>
<reference evidence="4" key="2">
    <citation type="journal article" date="2007" name="Science">
        <title>Draft genome sequence of the sexually transmitted pathogen Trichomonas vaginalis.</title>
        <authorList>
            <person name="Carlton J.M."/>
            <person name="Hirt R.P."/>
            <person name="Silva J.C."/>
            <person name="Delcher A.L."/>
            <person name="Schatz M."/>
            <person name="Zhao Q."/>
            <person name="Wortman J.R."/>
            <person name="Bidwell S.L."/>
            <person name="Alsmark U.C.M."/>
            <person name="Besteiro S."/>
            <person name="Sicheritz-Ponten T."/>
            <person name="Noel C.J."/>
            <person name="Dacks J.B."/>
            <person name="Foster P.G."/>
            <person name="Simillion C."/>
            <person name="Van de Peer Y."/>
            <person name="Miranda-Saavedra D."/>
            <person name="Barton G.J."/>
            <person name="Westrop G.D."/>
            <person name="Mueller S."/>
            <person name="Dessi D."/>
            <person name="Fiori P.L."/>
            <person name="Ren Q."/>
            <person name="Paulsen I."/>
            <person name="Zhang H."/>
            <person name="Bastida-Corcuera F.D."/>
            <person name="Simoes-Barbosa A."/>
            <person name="Brown M.T."/>
            <person name="Hayes R.D."/>
            <person name="Mukherjee M."/>
            <person name="Okumura C.Y."/>
            <person name="Schneider R."/>
            <person name="Smith A.J."/>
            <person name="Vanacova S."/>
            <person name="Villalvazo M."/>
            <person name="Haas B.J."/>
            <person name="Pertea M."/>
            <person name="Feldblyum T.V."/>
            <person name="Utterback T.R."/>
            <person name="Shu C.L."/>
            <person name="Osoegawa K."/>
            <person name="de Jong P.J."/>
            <person name="Hrdy I."/>
            <person name="Horvathova L."/>
            <person name="Zubacova Z."/>
            <person name="Dolezal P."/>
            <person name="Malik S.B."/>
            <person name="Logsdon J.M. Jr."/>
            <person name="Henze K."/>
            <person name="Gupta A."/>
            <person name="Wang C.C."/>
            <person name="Dunne R.L."/>
            <person name="Upcroft J.A."/>
            <person name="Upcroft P."/>
            <person name="White O."/>
            <person name="Salzberg S.L."/>
            <person name="Tang P."/>
            <person name="Chiu C.-H."/>
            <person name="Lee Y.-S."/>
            <person name="Embley T.M."/>
            <person name="Coombs G.H."/>
            <person name="Mottram J.C."/>
            <person name="Tachezy J."/>
            <person name="Fraser-Liggett C.M."/>
            <person name="Johnson P.J."/>
        </authorList>
    </citation>
    <scope>NUCLEOTIDE SEQUENCE [LARGE SCALE GENOMIC DNA]</scope>
    <source>
        <strain evidence="4">G3</strain>
    </source>
</reference>
<reference evidence="4" key="1">
    <citation type="submission" date="2006-10" db="EMBL/GenBank/DDBJ databases">
        <authorList>
            <person name="Amadeo P."/>
            <person name="Zhao Q."/>
            <person name="Wortman J."/>
            <person name="Fraser-Liggett C."/>
            <person name="Carlton J."/>
        </authorList>
    </citation>
    <scope>NUCLEOTIDE SEQUENCE</scope>
    <source>
        <strain evidence="4">G3</strain>
    </source>
</reference>
<dbReference type="InterPro" id="IPR051165">
    <property type="entry name" value="Multifunctional_ANK_Repeat"/>
</dbReference>
<sequence length="662" mass="74690">MELIQDYCELQLRIDSLDKDNIVEAFKWIRNSSIYRKNDGPAQIISILLQNTYIRPKNIGSFVILAELILKPFPVDEIIKILVRNFKNNSPPFSGRTTQNVIFFINTIDLLNIPKENVIDQLIPLFTNELFERDDNFNLFIYLGPDLEKYKPELFESIKKQYDESLPKWISNFNRIRANDWALLKQYREDFGVKDGINYAVRNDDLSAIRIGLITPTFSLDQTIIFNVYEPTVQINKSPSIFDYALFCGSLNIVQYYLVNCLPKDPMVTKEPIHAQYAIAGGNVQCISLLQQYNFTFEGCLHIAAMFHQKDLFYWLVENDYADFEQVFPNFGSVLHAAIKFGNFDASKICVETQKGASLQDNKGRTPLHVAVLSGLLPYVEMILSMDGVDVNAVDLDGMTPLMLAVEYNYIGIIKRLLEINNIEADCVDSIGLTALGHAACNGHVEILKLLLERNDIDVNRIDEEEMTPILSAYESGEYECCLLLAKDERVDLTIRNEEGQTIAHLAAGSNNLPLFEACLERCDIDDADEEGTRVIHYAATSQNVEFINACINHGADYNEPDLSGSTPLHIAAKSGSLPVVKLLCEKEDVDVNAIDEGGFTPLHCAVFAMNSEEIVRALFESGRLEPNITAIELQATPLMISAKRYDMDTIKVFLEHDGIDV</sequence>
<dbReference type="RefSeq" id="XP_001582417.1">
    <property type="nucleotide sequence ID" value="XM_001582367.1"/>
</dbReference>
<feature type="repeat" description="ANK" evidence="3">
    <location>
        <begin position="531"/>
        <end position="563"/>
    </location>
</feature>
<dbReference type="Proteomes" id="UP000001542">
    <property type="component" value="Unassembled WGS sequence"/>
</dbReference>
<dbReference type="PANTHER" id="PTHR24123:SF33">
    <property type="entry name" value="PROTEIN HOS4"/>
    <property type="match status" value="1"/>
</dbReference>
<dbReference type="eggNOG" id="KOG4177">
    <property type="taxonomic scope" value="Eukaryota"/>
</dbReference>
<dbReference type="InterPro" id="IPR036770">
    <property type="entry name" value="Ankyrin_rpt-contain_sf"/>
</dbReference>
<name>A2DDQ5_TRIV3</name>
<feature type="repeat" description="ANK" evidence="3">
    <location>
        <begin position="598"/>
        <end position="623"/>
    </location>
</feature>
<organism evidence="4 5">
    <name type="scientific">Trichomonas vaginalis (strain ATCC PRA-98 / G3)</name>
    <dbReference type="NCBI Taxonomy" id="412133"/>
    <lineage>
        <taxon>Eukaryota</taxon>
        <taxon>Metamonada</taxon>
        <taxon>Parabasalia</taxon>
        <taxon>Trichomonadida</taxon>
        <taxon>Trichomonadidae</taxon>
        <taxon>Trichomonas</taxon>
    </lineage>
</organism>
<evidence type="ECO:0000313" key="5">
    <source>
        <dbReference type="Proteomes" id="UP000001542"/>
    </source>
</evidence>
<dbReference type="PANTHER" id="PTHR24123">
    <property type="entry name" value="ANKYRIN REPEAT-CONTAINING"/>
    <property type="match status" value="1"/>
</dbReference>
<feature type="repeat" description="ANK" evidence="3">
    <location>
        <begin position="564"/>
        <end position="584"/>
    </location>
</feature>
<protein>
    <submittedName>
        <fullName evidence="4">Uncharacterized protein</fullName>
    </submittedName>
</protein>
<keyword evidence="1" id="KW-0677">Repeat</keyword>
<evidence type="ECO:0000256" key="3">
    <source>
        <dbReference type="PROSITE-ProRule" id="PRU00023"/>
    </source>
</evidence>
<evidence type="ECO:0000256" key="2">
    <source>
        <dbReference type="ARBA" id="ARBA00023043"/>
    </source>
</evidence>
<keyword evidence="5" id="KW-1185">Reference proteome</keyword>
<dbReference type="VEuPathDB" id="TrichDB:TVAGG3_0999130"/>
<dbReference type="SMART" id="SM00248">
    <property type="entry name" value="ANK"/>
    <property type="match status" value="10"/>
</dbReference>
<dbReference type="SUPFAM" id="SSF48403">
    <property type="entry name" value="Ankyrin repeat"/>
    <property type="match status" value="1"/>
</dbReference>
<keyword evidence="2 3" id="KW-0040">ANK repeat</keyword>
<dbReference type="InterPro" id="IPR002110">
    <property type="entry name" value="Ankyrin_rpt"/>
</dbReference>